<dbReference type="AlphaFoldDB" id="A0AAN6IW20"/>
<gene>
    <name evidence="3" type="ORF">HRR80_003166</name>
</gene>
<dbReference type="EMBL" id="JAJGCB010000004">
    <property type="protein sequence ID" value="KAJ8993135.1"/>
    <property type="molecule type" value="Genomic_DNA"/>
</dbReference>
<evidence type="ECO:0000256" key="1">
    <source>
        <dbReference type="SAM" id="Coils"/>
    </source>
</evidence>
<reference evidence="3" key="1">
    <citation type="submission" date="2023-01" db="EMBL/GenBank/DDBJ databases">
        <title>Exophiala dermititidis isolated from Cystic Fibrosis Patient.</title>
        <authorList>
            <person name="Kurbessoian T."/>
            <person name="Crocker A."/>
            <person name="Murante D."/>
            <person name="Hogan D.A."/>
            <person name="Stajich J.E."/>
        </authorList>
    </citation>
    <scope>NUCLEOTIDE SEQUENCE</scope>
    <source>
        <strain evidence="3">Ex8</strain>
    </source>
</reference>
<comment type="caution">
    <text evidence="3">The sequence shown here is derived from an EMBL/GenBank/DDBJ whole genome shotgun (WGS) entry which is preliminary data.</text>
</comment>
<evidence type="ECO:0000313" key="3">
    <source>
        <dbReference type="EMBL" id="KAJ8993135.1"/>
    </source>
</evidence>
<name>A0AAN6IW20_EXODE</name>
<evidence type="ECO:0000256" key="2">
    <source>
        <dbReference type="SAM" id="MobiDB-lite"/>
    </source>
</evidence>
<feature type="region of interest" description="Disordered" evidence="2">
    <location>
        <begin position="346"/>
        <end position="371"/>
    </location>
</feature>
<feature type="region of interest" description="Disordered" evidence="2">
    <location>
        <begin position="1"/>
        <end position="91"/>
    </location>
</feature>
<keyword evidence="1" id="KW-0175">Coiled coil</keyword>
<feature type="region of interest" description="Disordered" evidence="2">
    <location>
        <begin position="171"/>
        <end position="190"/>
    </location>
</feature>
<feature type="coiled-coil region" evidence="1">
    <location>
        <begin position="262"/>
        <end position="320"/>
    </location>
</feature>
<evidence type="ECO:0000313" key="4">
    <source>
        <dbReference type="Proteomes" id="UP001161757"/>
    </source>
</evidence>
<sequence length="458" mass="49726">MSQHSFQGALAHPPPRLLPFASSSPNDDDDDYSLTLPSPAPTRGPQRSRTAADLPLLFNRTQSSSPTGSSTFLPFLRPQSTTSQSISPGSVAASHINVKVEPGEPTTTVKRKLATTSTTVDRLASWFEGSSEPVNITLIPSPSPRKEKLNPVDEMGPMSTPMHDDFADTFTTRRNNNPKRPSMSDPSTSTSRFSFFRRSAVVSQPSQQDIASANDELAQLNIQEALFPHGHPDEFSPAVFKNLQLNAEGTLRRFQQAYIEQLKALKSAISTKNVQADELEAAQTRNEHLKLQLQDMAERAAEQERQIAELNAQLLQQQRSSLETHQSQQRSIRIVGQECAQPDDAHAQVSKRRNRSSDVSTLGGGSEAGSDVSSVVSVFSEALSVAPSSAATSVVSAANNGGAYARDNCPRCHGLSESEAWDVIGMMKMESTVLKQRIAQLESAQDDALDFLSGLKLS</sequence>
<proteinExistence type="predicted"/>
<organism evidence="3 4">
    <name type="scientific">Exophiala dermatitidis</name>
    <name type="common">Black yeast-like fungus</name>
    <name type="synonym">Wangiella dermatitidis</name>
    <dbReference type="NCBI Taxonomy" id="5970"/>
    <lineage>
        <taxon>Eukaryota</taxon>
        <taxon>Fungi</taxon>
        <taxon>Dikarya</taxon>
        <taxon>Ascomycota</taxon>
        <taxon>Pezizomycotina</taxon>
        <taxon>Eurotiomycetes</taxon>
        <taxon>Chaetothyriomycetidae</taxon>
        <taxon>Chaetothyriales</taxon>
        <taxon>Herpotrichiellaceae</taxon>
        <taxon>Exophiala</taxon>
    </lineage>
</organism>
<protein>
    <submittedName>
        <fullName evidence="3">Uncharacterized protein</fullName>
    </submittedName>
</protein>
<accession>A0AAN6IW20</accession>
<dbReference type="Proteomes" id="UP001161757">
    <property type="component" value="Unassembled WGS sequence"/>
</dbReference>
<feature type="compositionally biased region" description="Polar residues" evidence="2">
    <location>
        <begin position="59"/>
        <end position="88"/>
    </location>
</feature>